<evidence type="ECO:0000313" key="8">
    <source>
        <dbReference type="Proteomes" id="UP000616769"/>
    </source>
</evidence>
<feature type="binding site" evidence="6">
    <location>
        <position position="276"/>
    </location>
    <ligand>
        <name>Zn(2+)</name>
        <dbReference type="ChEBI" id="CHEBI:29105"/>
    </ligand>
</feature>
<dbReference type="GO" id="GO:0033211">
    <property type="term" value="P:adiponectin-activated signaling pathway"/>
    <property type="evidence" value="ECO:0007669"/>
    <property type="project" value="TreeGrafter"/>
</dbReference>
<keyword evidence="6" id="KW-0479">Metal-binding</keyword>
<dbReference type="PANTHER" id="PTHR20855:SF52">
    <property type="entry name" value="ADIPONECTIN RECEPTOR PROTEIN"/>
    <property type="match status" value="1"/>
</dbReference>
<feature type="binding site" evidence="6">
    <location>
        <position position="122"/>
    </location>
    <ligand>
        <name>Zn(2+)</name>
        <dbReference type="ChEBI" id="CHEBI:29105"/>
    </ligand>
</feature>
<dbReference type="InterPro" id="IPR004254">
    <property type="entry name" value="AdipoR/HlyIII-related"/>
</dbReference>
<evidence type="ECO:0000256" key="6">
    <source>
        <dbReference type="PIRSR" id="PIRSR604254-1"/>
    </source>
</evidence>
<proteinExistence type="inferred from homology"/>
<protein>
    <submittedName>
        <fullName evidence="7">Adiponectin receptor-like protein 1</fullName>
    </submittedName>
</protein>
<keyword evidence="6" id="KW-0862">Zinc</keyword>
<gene>
    <name evidence="7" type="ORF">QR98_0011470</name>
</gene>
<feature type="binding site" evidence="6">
    <location>
        <position position="272"/>
    </location>
    <ligand>
        <name>Zn(2+)</name>
        <dbReference type="ChEBI" id="CHEBI:29105"/>
    </ligand>
</feature>
<comment type="subcellular location">
    <subcellularLocation>
        <location evidence="1">Membrane</location>
        <topology evidence="1">Multi-pass membrane protein</topology>
    </subcellularLocation>
</comment>
<dbReference type="GO" id="GO:0038023">
    <property type="term" value="F:signaling receptor activity"/>
    <property type="evidence" value="ECO:0007669"/>
    <property type="project" value="TreeGrafter"/>
</dbReference>
<dbReference type="Pfam" id="PF03006">
    <property type="entry name" value="HlyIII"/>
    <property type="match status" value="1"/>
</dbReference>
<evidence type="ECO:0000256" key="3">
    <source>
        <dbReference type="ARBA" id="ARBA00022692"/>
    </source>
</evidence>
<keyword evidence="4" id="KW-1133">Transmembrane helix</keyword>
<evidence type="ECO:0000256" key="5">
    <source>
        <dbReference type="ARBA" id="ARBA00023136"/>
    </source>
</evidence>
<keyword evidence="7" id="KW-0675">Receptor</keyword>
<comment type="caution">
    <text evidence="7">The sequence shown here is derived from an EMBL/GenBank/DDBJ whole genome shotgun (WGS) entry which is preliminary data.</text>
</comment>
<dbReference type="AlphaFoldDB" id="A0A131ZW24"/>
<evidence type="ECO:0000313" key="7">
    <source>
        <dbReference type="EMBL" id="KPM02729.1"/>
    </source>
</evidence>
<dbReference type="EMBL" id="JXLN01002740">
    <property type="protein sequence ID" value="KPM02729.1"/>
    <property type="molecule type" value="Genomic_DNA"/>
</dbReference>
<evidence type="ECO:0000256" key="4">
    <source>
        <dbReference type="ARBA" id="ARBA00022989"/>
    </source>
</evidence>
<dbReference type="PANTHER" id="PTHR20855">
    <property type="entry name" value="ADIPOR/PROGESTIN RECEPTOR-RELATED"/>
    <property type="match status" value="1"/>
</dbReference>
<dbReference type="VEuPathDB" id="VectorBase:SSCA001136"/>
<name>A0A131ZW24_SARSC</name>
<evidence type="ECO:0000256" key="2">
    <source>
        <dbReference type="ARBA" id="ARBA00007018"/>
    </source>
</evidence>
<dbReference type="Proteomes" id="UP000616769">
    <property type="component" value="Unassembled WGS sequence"/>
</dbReference>
<evidence type="ECO:0000256" key="1">
    <source>
        <dbReference type="ARBA" id="ARBA00004141"/>
    </source>
</evidence>
<dbReference type="GO" id="GO:0005886">
    <property type="term" value="C:plasma membrane"/>
    <property type="evidence" value="ECO:0007669"/>
    <property type="project" value="TreeGrafter"/>
</dbReference>
<dbReference type="GO" id="GO:0046872">
    <property type="term" value="F:metal ion binding"/>
    <property type="evidence" value="ECO:0007669"/>
    <property type="project" value="UniProtKB-KW"/>
</dbReference>
<keyword evidence="5" id="KW-0472">Membrane</keyword>
<reference evidence="7 8" key="1">
    <citation type="journal article" date="2015" name="Parasit. Vectors">
        <title>Draft genome of the scabies mite.</title>
        <authorList>
            <person name="Rider S.D.Jr."/>
            <person name="Morgan M.S."/>
            <person name="Arlian L.G."/>
        </authorList>
    </citation>
    <scope>NUCLEOTIDE SEQUENCE [LARGE SCALE GENOMIC DNA]</scope>
    <source>
        <strain evidence="7">Arlian Lab</strain>
    </source>
</reference>
<keyword evidence="3" id="KW-0812">Transmembrane</keyword>
<organism evidence="7 8">
    <name type="scientific">Sarcoptes scabiei</name>
    <name type="common">Itch mite</name>
    <name type="synonym">Acarus scabiei</name>
    <dbReference type="NCBI Taxonomy" id="52283"/>
    <lineage>
        <taxon>Eukaryota</taxon>
        <taxon>Metazoa</taxon>
        <taxon>Ecdysozoa</taxon>
        <taxon>Arthropoda</taxon>
        <taxon>Chelicerata</taxon>
        <taxon>Arachnida</taxon>
        <taxon>Acari</taxon>
        <taxon>Acariformes</taxon>
        <taxon>Sarcoptiformes</taxon>
        <taxon>Astigmata</taxon>
        <taxon>Psoroptidia</taxon>
        <taxon>Sarcoptoidea</taxon>
        <taxon>Sarcoptidae</taxon>
        <taxon>Sarcoptinae</taxon>
        <taxon>Sarcoptes</taxon>
    </lineage>
</organism>
<accession>A0A131ZW24</accession>
<comment type="similarity">
    <text evidence="2">Belongs to the ADIPOR family.</text>
</comment>
<dbReference type="OrthoDB" id="5585746at2759"/>
<sequence>MINKLVRKVENMEHAVLDTLHRAWNVCHFHHLPEWLQDNDYLLFGHRPPMASFEACFWSIFRLHTETLNIWTHAIGCFSFIVISIYLFLATSYASIPFVDKIMLGIFLITAIVCLALSTCYHTLACHSHQILLLVCKLDYCGISLLIAGSIVPCLYYAFYDSLITQIFYMLMTITLCAVSVTVSFVDTFSDTKYRTFRASVFTIYAFSSIVPTIHWYLFHSNTELFYDSSFWTAIKFLSLMITLYVTGVLFYALRIPERFSPGKFDFYFHSHHLFHIFVLLAAICHLRGLTSLADVRLFSSIH</sequence>